<keyword evidence="2" id="KW-1133">Transmembrane helix</keyword>
<accession>A0A450RY13</accession>
<protein>
    <submittedName>
        <fullName evidence="3">Uncharacterized protein</fullName>
    </submittedName>
</protein>
<feature type="coiled-coil region" evidence="1">
    <location>
        <begin position="55"/>
        <end position="82"/>
    </location>
</feature>
<name>A0A450RY13_9GAMM</name>
<gene>
    <name evidence="3" type="ORF">BECKDK2373C_GA0170839_100734</name>
</gene>
<feature type="transmembrane region" description="Helical" evidence="2">
    <location>
        <begin position="21"/>
        <end position="43"/>
    </location>
</feature>
<dbReference type="AlphaFoldDB" id="A0A450RY13"/>
<evidence type="ECO:0000313" key="3">
    <source>
        <dbReference type="EMBL" id="VFJ44020.1"/>
    </source>
</evidence>
<evidence type="ECO:0000256" key="1">
    <source>
        <dbReference type="SAM" id="Coils"/>
    </source>
</evidence>
<proteinExistence type="predicted"/>
<keyword evidence="2" id="KW-0472">Membrane</keyword>
<keyword evidence="1" id="KW-0175">Coiled coil</keyword>
<keyword evidence="2" id="KW-0812">Transmembrane</keyword>
<reference evidence="3" key="1">
    <citation type="submission" date="2019-02" db="EMBL/GenBank/DDBJ databases">
        <authorList>
            <person name="Gruber-Vodicka R. H."/>
            <person name="Seah K. B. B."/>
        </authorList>
    </citation>
    <scope>NUCLEOTIDE SEQUENCE</scope>
    <source>
        <strain evidence="3">BECK_DK161</strain>
    </source>
</reference>
<dbReference type="EMBL" id="CAADEY010000007">
    <property type="protein sequence ID" value="VFJ44020.1"/>
    <property type="molecule type" value="Genomic_DNA"/>
</dbReference>
<sequence length="220" mass="25722">MVEQEPRKDPWKKRQVLATSLGVIATSLGVIATWLIAIAALSITPTLLRTDQDLKKKWHDESVQLQQEMIELQREKIGSQREDMALQKKNMEFQREIYLNAISKNESKNIDAMERVREMPEEIRKNMEEPLLNAMDSEENTALVRKKAKRRKMELALDKADTYFGVEHFEKAASAYEEATKFITDWEIVDSRILEEAHENVEENPERAGKKYQRFFAPLR</sequence>
<evidence type="ECO:0000256" key="2">
    <source>
        <dbReference type="SAM" id="Phobius"/>
    </source>
</evidence>
<organism evidence="3">
    <name type="scientific">Candidatus Kentrum sp. DK</name>
    <dbReference type="NCBI Taxonomy" id="2126562"/>
    <lineage>
        <taxon>Bacteria</taxon>
        <taxon>Pseudomonadati</taxon>
        <taxon>Pseudomonadota</taxon>
        <taxon>Gammaproteobacteria</taxon>
        <taxon>Candidatus Kentrum</taxon>
    </lineage>
</organism>